<proteinExistence type="predicted"/>
<evidence type="ECO:0000313" key="3">
    <source>
        <dbReference type="Proteomes" id="UP000694580"/>
    </source>
</evidence>
<reference evidence="2 3" key="1">
    <citation type="submission" date="2020-06" db="EMBL/GenBank/DDBJ databases">
        <authorList>
            <consortium name="Wellcome Sanger Institute Data Sharing"/>
        </authorList>
    </citation>
    <scope>NUCLEOTIDE SEQUENCE [LARGE SCALE GENOMIC DNA]</scope>
</reference>
<dbReference type="PANTHER" id="PTHR43215">
    <property type="entry name" value="RADIAL SPOKE HEAD 1 HOMOLOG"/>
    <property type="match status" value="1"/>
</dbReference>
<protein>
    <recommendedName>
        <fullName evidence="4">MORN repeat-containing protein 3</fullName>
    </recommendedName>
</protein>
<dbReference type="SMART" id="SM00698">
    <property type="entry name" value="MORN"/>
    <property type="match status" value="4"/>
</dbReference>
<accession>A0AAY4DG01</accession>
<keyword evidence="3" id="KW-1185">Reference proteome</keyword>
<evidence type="ECO:0000256" key="1">
    <source>
        <dbReference type="ARBA" id="ARBA00022737"/>
    </source>
</evidence>
<organism evidence="2 3">
    <name type="scientific">Denticeps clupeoides</name>
    <name type="common">denticle herring</name>
    <dbReference type="NCBI Taxonomy" id="299321"/>
    <lineage>
        <taxon>Eukaryota</taxon>
        <taxon>Metazoa</taxon>
        <taxon>Chordata</taxon>
        <taxon>Craniata</taxon>
        <taxon>Vertebrata</taxon>
        <taxon>Euteleostomi</taxon>
        <taxon>Actinopterygii</taxon>
        <taxon>Neopterygii</taxon>
        <taxon>Teleostei</taxon>
        <taxon>Clupei</taxon>
        <taxon>Clupeiformes</taxon>
        <taxon>Denticipitoidei</taxon>
        <taxon>Denticipitidae</taxon>
        <taxon>Denticeps</taxon>
    </lineage>
</organism>
<evidence type="ECO:0000313" key="2">
    <source>
        <dbReference type="Ensembl" id="ENSDCDP00010044470.1"/>
    </source>
</evidence>
<dbReference type="Proteomes" id="UP000694580">
    <property type="component" value="Chromosome 18"/>
</dbReference>
<dbReference type="Pfam" id="PF02493">
    <property type="entry name" value="MORN"/>
    <property type="match status" value="4"/>
</dbReference>
<reference evidence="2" key="2">
    <citation type="submission" date="2025-08" db="UniProtKB">
        <authorList>
            <consortium name="Ensembl"/>
        </authorList>
    </citation>
    <scope>IDENTIFICATION</scope>
</reference>
<reference evidence="2" key="3">
    <citation type="submission" date="2025-09" db="UniProtKB">
        <authorList>
            <consortium name="Ensembl"/>
        </authorList>
    </citation>
    <scope>IDENTIFICATION</scope>
</reference>
<dbReference type="SUPFAM" id="SSF82185">
    <property type="entry name" value="Histone H3 K4-specific methyltransferase SET7/9 N-terminal domain"/>
    <property type="match status" value="2"/>
</dbReference>
<dbReference type="PANTHER" id="PTHR43215:SF14">
    <property type="entry name" value="RADIAL SPOKE HEAD 1 HOMOLOG"/>
    <property type="match status" value="1"/>
</dbReference>
<keyword evidence="1" id="KW-0677">Repeat</keyword>
<sequence length="183" mass="21248">MSIPNEYWQSLSREKYAEMKSEKRGSRKTIFKANGDFYKGTWMNNKRHGVGVQFWKKYGLEYAGDWQNDKRHGVGTLNKYMGEWKNDLKDGKGKYYNSTISHYDGQWQKGQKCGHGKMIYPNGDIYRNWENGFAKSGNIVDTVHIKAHPIPEFIYTSSTIALFQNGLNKFFSSEIIRQPPIVA</sequence>
<evidence type="ECO:0008006" key="4">
    <source>
        <dbReference type="Google" id="ProtNLM"/>
    </source>
</evidence>
<dbReference type="Gene3D" id="2.20.110.10">
    <property type="entry name" value="Histone H3 K4-specific methyltransferase SET7/9 N-terminal domain"/>
    <property type="match status" value="2"/>
</dbReference>
<name>A0AAY4DG01_9TELE</name>
<dbReference type="InterPro" id="IPR003409">
    <property type="entry name" value="MORN"/>
</dbReference>
<dbReference type="Ensembl" id="ENSDCDT00010054572.1">
    <property type="protein sequence ID" value="ENSDCDP00010044470.1"/>
    <property type="gene ID" value="ENSDCDG00010027520.1"/>
</dbReference>
<dbReference type="AlphaFoldDB" id="A0AAY4DG01"/>